<evidence type="ECO:0000313" key="3">
    <source>
        <dbReference type="Proteomes" id="UP001187192"/>
    </source>
</evidence>
<keyword evidence="3" id="KW-1185">Reference proteome</keyword>
<feature type="region of interest" description="Disordered" evidence="1">
    <location>
        <begin position="1"/>
        <end position="30"/>
    </location>
</feature>
<evidence type="ECO:0000313" key="2">
    <source>
        <dbReference type="EMBL" id="GMN59798.1"/>
    </source>
</evidence>
<sequence length="77" mass="8666">MAASPHHATSGFFNHMTEPTSRISTLNTRSSSQVSGIRRLLPTTEVKVGFRDEDRSWISRYGSESRFRMGVKFGIGF</sequence>
<organism evidence="2 3">
    <name type="scientific">Ficus carica</name>
    <name type="common">Common fig</name>
    <dbReference type="NCBI Taxonomy" id="3494"/>
    <lineage>
        <taxon>Eukaryota</taxon>
        <taxon>Viridiplantae</taxon>
        <taxon>Streptophyta</taxon>
        <taxon>Embryophyta</taxon>
        <taxon>Tracheophyta</taxon>
        <taxon>Spermatophyta</taxon>
        <taxon>Magnoliopsida</taxon>
        <taxon>eudicotyledons</taxon>
        <taxon>Gunneridae</taxon>
        <taxon>Pentapetalae</taxon>
        <taxon>rosids</taxon>
        <taxon>fabids</taxon>
        <taxon>Rosales</taxon>
        <taxon>Moraceae</taxon>
        <taxon>Ficeae</taxon>
        <taxon>Ficus</taxon>
    </lineage>
</organism>
<accession>A0AA88DQV5</accession>
<reference evidence="2" key="1">
    <citation type="submission" date="2023-07" db="EMBL/GenBank/DDBJ databases">
        <title>draft genome sequence of fig (Ficus carica).</title>
        <authorList>
            <person name="Takahashi T."/>
            <person name="Nishimura K."/>
        </authorList>
    </citation>
    <scope>NUCLEOTIDE SEQUENCE</scope>
</reference>
<name>A0AA88DQV5_FICCA</name>
<comment type="caution">
    <text evidence="2">The sequence shown here is derived from an EMBL/GenBank/DDBJ whole genome shotgun (WGS) entry which is preliminary data.</text>
</comment>
<dbReference type="Proteomes" id="UP001187192">
    <property type="component" value="Unassembled WGS sequence"/>
</dbReference>
<protein>
    <submittedName>
        <fullName evidence="2">Uncharacterized protein</fullName>
    </submittedName>
</protein>
<dbReference type="EMBL" id="BTGU01000091">
    <property type="protein sequence ID" value="GMN59798.1"/>
    <property type="molecule type" value="Genomic_DNA"/>
</dbReference>
<dbReference type="AlphaFoldDB" id="A0AA88DQV5"/>
<feature type="compositionally biased region" description="Polar residues" evidence="1">
    <location>
        <begin position="17"/>
        <end position="30"/>
    </location>
</feature>
<gene>
    <name evidence="2" type="ORF">TIFTF001_028897</name>
</gene>
<proteinExistence type="predicted"/>
<evidence type="ECO:0000256" key="1">
    <source>
        <dbReference type="SAM" id="MobiDB-lite"/>
    </source>
</evidence>